<feature type="compositionally biased region" description="Basic and acidic residues" evidence="2">
    <location>
        <begin position="87"/>
        <end position="101"/>
    </location>
</feature>
<feature type="region of interest" description="Disordered" evidence="2">
    <location>
        <begin position="571"/>
        <end position="613"/>
    </location>
</feature>
<feature type="region of interest" description="Disordered" evidence="2">
    <location>
        <begin position="1"/>
        <end position="180"/>
    </location>
</feature>
<evidence type="ECO:0000256" key="1">
    <source>
        <dbReference type="SAM" id="Coils"/>
    </source>
</evidence>
<feature type="compositionally biased region" description="Low complexity" evidence="2">
    <location>
        <begin position="46"/>
        <end position="65"/>
    </location>
</feature>
<feature type="compositionally biased region" description="Polar residues" evidence="2">
    <location>
        <begin position="104"/>
        <end position="114"/>
    </location>
</feature>
<gene>
    <name evidence="4" type="primary">Ccdc187</name>
</gene>
<dbReference type="FunCoup" id="A0A6P6D825">
    <property type="interactions" value="3"/>
</dbReference>
<accession>A0A6P6D825</accession>
<dbReference type="PANTHER" id="PTHR13958">
    <property type="entry name" value="CENTROSOME-ASSOCIATED PROTEIN 350"/>
    <property type="match status" value="1"/>
</dbReference>
<protein>
    <submittedName>
        <fullName evidence="4">Coiled-coil domain-containing protein 187</fullName>
    </submittedName>
</protein>
<feature type="compositionally biased region" description="Polar residues" evidence="2">
    <location>
        <begin position="224"/>
        <end position="241"/>
    </location>
</feature>
<dbReference type="CTD" id="399693"/>
<feature type="compositionally biased region" description="Basic and acidic residues" evidence="2">
    <location>
        <begin position="484"/>
        <end position="496"/>
    </location>
</feature>
<feature type="region of interest" description="Disordered" evidence="2">
    <location>
        <begin position="460"/>
        <end position="505"/>
    </location>
</feature>
<feature type="coiled-coil region" evidence="1">
    <location>
        <begin position="285"/>
        <end position="312"/>
    </location>
</feature>
<evidence type="ECO:0000313" key="4">
    <source>
        <dbReference type="RefSeq" id="XP_023556010.1"/>
    </source>
</evidence>
<feature type="non-terminal residue" evidence="4">
    <location>
        <position position="629"/>
    </location>
</feature>
<organism evidence="3 4">
    <name type="scientific">Octodon degus</name>
    <name type="common">Degu</name>
    <name type="synonym">Sciurus degus</name>
    <dbReference type="NCBI Taxonomy" id="10160"/>
    <lineage>
        <taxon>Eukaryota</taxon>
        <taxon>Metazoa</taxon>
        <taxon>Chordata</taxon>
        <taxon>Craniata</taxon>
        <taxon>Vertebrata</taxon>
        <taxon>Euteleostomi</taxon>
        <taxon>Mammalia</taxon>
        <taxon>Eutheria</taxon>
        <taxon>Euarchontoglires</taxon>
        <taxon>Glires</taxon>
        <taxon>Rodentia</taxon>
        <taxon>Hystricomorpha</taxon>
        <taxon>Octodontidae</taxon>
        <taxon>Octodon</taxon>
    </lineage>
</organism>
<evidence type="ECO:0000256" key="2">
    <source>
        <dbReference type="SAM" id="MobiDB-lite"/>
    </source>
</evidence>
<evidence type="ECO:0000313" key="3">
    <source>
        <dbReference type="Proteomes" id="UP000515203"/>
    </source>
</evidence>
<dbReference type="Proteomes" id="UP000515203">
    <property type="component" value="Unplaced"/>
</dbReference>
<dbReference type="GO" id="GO:0005813">
    <property type="term" value="C:centrosome"/>
    <property type="evidence" value="ECO:0007669"/>
    <property type="project" value="InterPro"/>
</dbReference>
<feature type="region of interest" description="Disordered" evidence="2">
    <location>
        <begin position="202"/>
        <end position="264"/>
    </location>
</feature>
<dbReference type="AlphaFoldDB" id="A0A6P6D825"/>
<reference evidence="4" key="1">
    <citation type="submission" date="2025-08" db="UniProtKB">
        <authorList>
            <consortium name="RefSeq"/>
        </authorList>
    </citation>
    <scope>IDENTIFICATION</scope>
</reference>
<sequence length="629" mass="67575">MAQQPGAPGPPPLLAWPGSRDPIEPARRGVACSLPVWSTDQETRDGGSSVSSGRLSGSSGGHVSHAPPHGPWKEQPPRGLGSQRPPRKSDPRLERLRDRIRQQARGQASCASLGTSAPSSASCLCSAPAPTPQRRTCKVTALAHSGPQDKTRRTRSRSCRRDRGAPRLPSPSRAAKGKEKAWLMTWAPDCEREDSGLVRLHPAPGRPWSGSYPKTAGSPCKSRGTATLPSQAKQTWPQSSPGKDLDAQPFPPRLQPRGPLGRSHSSEALCDFMHRKAQAGRQHALQQVAMAMDALERRSQRLQEVYQKQREAVQGKAIPVVSQTSPGIVTFVPSSAQSGVLEAPGNLEVPEQGWSKVTSGMVQGDQEVPGSFCLCLNRAWNRPETPLPVSAASSLGSPGPPDPGRGLHVCLDPQMAERLGLSGSLHAQHKQARLQALETMADVLQQRVDILTARLRQSEASGLPPLGPSTASTALACPEAPVPSRDRGSPRDKFPDAEPLPWSPGWISPESQFPGAVQLEQRLQEDLAPFQAAGTSTRSTPGVPATPHPTCGSPWLEEMLAARGVGLVTPWTPRSCGPQEPRVLRPRGRGGHLANFQAKPLNFPESLKQDPGLGLLLQREKRQQEQEQE</sequence>
<dbReference type="GO" id="GO:0034453">
    <property type="term" value="P:microtubule anchoring"/>
    <property type="evidence" value="ECO:0007669"/>
    <property type="project" value="InterPro"/>
</dbReference>
<keyword evidence="3" id="KW-1185">Reference proteome</keyword>
<keyword evidence="1" id="KW-0175">Coiled coil</keyword>
<dbReference type="PANTHER" id="PTHR13958:SF5">
    <property type="entry name" value="COILED-COIL DOMAIN-CONTAINING PROTEIN 187"/>
    <property type="match status" value="1"/>
</dbReference>
<feature type="compositionally biased region" description="Low complexity" evidence="2">
    <location>
        <begin position="115"/>
        <end position="128"/>
    </location>
</feature>
<dbReference type="RefSeq" id="XP_023556010.1">
    <property type="nucleotide sequence ID" value="XM_023700242.1"/>
</dbReference>
<name>A0A6P6D825_OCTDE</name>
<dbReference type="OrthoDB" id="306254at2759"/>
<dbReference type="GO" id="GO:0008017">
    <property type="term" value="F:microtubule binding"/>
    <property type="evidence" value="ECO:0007669"/>
    <property type="project" value="InterPro"/>
</dbReference>
<dbReference type="GeneID" id="101565287"/>
<dbReference type="InParanoid" id="A0A6P6D825"/>
<dbReference type="InterPro" id="IPR028750">
    <property type="entry name" value="CEP350/CC187"/>
</dbReference>
<proteinExistence type="predicted"/>